<dbReference type="Gene3D" id="1.10.287.630">
    <property type="entry name" value="Helix hairpin bin"/>
    <property type="match status" value="1"/>
</dbReference>
<reference evidence="3 4" key="1">
    <citation type="journal article" date="2021" name="BMC Biol.">
        <title>Horizontally acquired antibacterial genes associated with adaptive radiation of ladybird beetles.</title>
        <authorList>
            <person name="Li H.S."/>
            <person name="Tang X.F."/>
            <person name="Huang Y.H."/>
            <person name="Xu Z.Y."/>
            <person name="Chen M.L."/>
            <person name="Du X.Y."/>
            <person name="Qiu B.Y."/>
            <person name="Chen P.T."/>
            <person name="Zhang W."/>
            <person name="Slipinski A."/>
            <person name="Escalona H.E."/>
            <person name="Waterhouse R.M."/>
            <person name="Zwick A."/>
            <person name="Pang H."/>
        </authorList>
    </citation>
    <scope>NUCLEOTIDE SEQUENCE [LARGE SCALE GENOMIC DNA]</scope>
    <source>
        <strain evidence="3">SYSU2018</strain>
    </source>
</reference>
<feature type="transmembrane region" description="Helical" evidence="1">
    <location>
        <begin position="306"/>
        <end position="331"/>
    </location>
</feature>
<dbReference type="PROSITE" id="PS00888">
    <property type="entry name" value="CNMP_BINDING_1"/>
    <property type="match status" value="1"/>
</dbReference>
<organism evidence="3 4">
    <name type="scientific">Cryptolaemus montrouzieri</name>
    <dbReference type="NCBI Taxonomy" id="559131"/>
    <lineage>
        <taxon>Eukaryota</taxon>
        <taxon>Metazoa</taxon>
        <taxon>Ecdysozoa</taxon>
        <taxon>Arthropoda</taxon>
        <taxon>Hexapoda</taxon>
        <taxon>Insecta</taxon>
        <taxon>Pterygota</taxon>
        <taxon>Neoptera</taxon>
        <taxon>Endopterygota</taxon>
        <taxon>Coleoptera</taxon>
        <taxon>Polyphaga</taxon>
        <taxon>Cucujiformia</taxon>
        <taxon>Coccinelloidea</taxon>
        <taxon>Coccinellidae</taxon>
        <taxon>Scymninae</taxon>
        <taxon>Scymnini</taxon>
        <taxon>Cryptolaemus</taxon>
    </lineage>
</organism>
<keyword evidence="4" id="KW-1185">Reference proteome</keyword>
<keyword evidence="1" id="KW-0812">Transmembrane</keyword>
<dbReference type="InterPro" id="IPR018488">
    <property type="entry name" value="cNMP-bd_CS"/>
</dbReference>
<dbReference type="PROSITE" id="PS50042">
    <property type="entry name" value="CNMP_BINDING_3"/>
    <property type="match status" value="1"/>
</dbReference>
<dbReference type="Gene3D" id="2.60.120.10">
    <property type="entry name" value="Jelly Rolls"/>
    <property type="match status" value="1"/>
</dbReference>
<evidence type="ECO:0000256" key="1">
    <source>
        <dbReference type="SAM" id="Phobius"/>
    </source>
</evidence>
<dbReference type="SMART" id="SM00100">
    <property type="entry name" value="cNMP"/>
    <property type="match status" value="1"/>
</dbReference>
<feature type="transmembrane region" description="Helical" evidence="1">
    <location>
        <begin position="177"/>
        <end position="198"/>
    </location>
</feature>
<dbReference type="EMBL" id="JABFTP020000062">
    <property type="protein sequence ID" value="KAL3274166.1"/>
    <property type="molecule type" value="Genomic_DNA"/>
</dbReference>
<dbReference type="AlphaFoldDB" id="A0ABD2N7I1"/>
<evidence type="ECO:0000313" key="3">
    <source>
        <dbReference type="EMBL" id="KAL3274166.1"/>
    </source>
</evidence>
<protein>
    <recommendedName>
        <fullName evidence="2">Cyclic nucleotide-binding domain-containing protein</fullName>
    </recommendedName>
</protein>
<dbReference type="InterPro" id="IPR014710">
    <property type="entry name" value="RmlC-like_jellyroll"/>
</dbReference>
<gene>
    <name evidence="3" type="ORF">HHI36_015580</name>
</gene>
<dbReference type="PANTHER" id="PTHR45689:SF14">
    <property type="entry name" value="CYCLIC NUCLEOTIDE-GATED CATION CHANNEL SUBUNIT A-LIKE PROTEIN"/>
    <property type="match status" value="1"/>
</dbReference>
<dbReference type="CDD" id="cd00038">
    <property type="entry name" value="CAP_ED"/>
    <property type="match status" value="1"/>
</dbReference>
<sequence length="547" mass="64314">MPKSSTFINTPGYDGLYWTVKRIKGHKCNLVEEVEPVAKFIKSGWFVPFRRTLKNYLTVSEKNPMTKAHLKSTYRIRLENMRHLDKFYCMIHPFSDGRFYWDTTMLVVYTLQLQAVPILIIASDDLTTAPSYWISLLIFLNAFCLLDIIISFFSGYYDEHEQKIVLSPTMVAKKYALTYFFFDLFAVFQTNYIAALTGLFDQQWYYNIQWLFRFARMRTILKYSDGYGVRWNLPRYTFRTAAYMNICIILFLWGMLLNILMRYVDNVLTYDGTYKSNMIVVLEMVQSIFLVKVPESMASQPWYAKIINLALLFAGLFLQMFIAAQILQIYISRNISNNKYNHLINQIEAYTRFKQVPHQVNNRIKSYVKFKFQKTVFKEKTILETLSSSLRNEITWHLCQNFITRLDIFKDMPPNVMMKIVMLLKQEIYLPNDVVVQTGEVGTEMFFIYVGVLAVYTATGKEICHLTDGDHFGEIALLLNETRVASCVAIDFCELYRLTKKDFNEALESYPAAKMRIIQLGQDRFKETKQLNRQDKKESSSIEEHFE</sequence>
<dbReference type="Pfam" id="PF00027">
    <property type="entry name" value="cNMP_binding"/>
    <property type="match status" value="1"/>
</dbReference>
<feature type="domain" description="Cyclic nucleotide-binding" evidence="2">
    <location>
        <begin position="408"/>
        <end position="524"/>
    </location>
</feature>
<evidence type="ECO:0000259" key="2">
    <source>
        <dbReference type="PROSITE" id="PS50042"/>
    </source>
</evidence>
<dbReference type="Proteomes" id="UP001516400">
    <property type="component" value="Unassembled WGS sequence"/>
</dbReference>
<comment type="caution">
    <text evidence="3">The sequence shown here is derived from an EMBL/GenBank/DDBJ whole genome shotgun (WGS) entry which is preliminary data.</text>
</comment>
<keyword evidence="1" id="KW-1133">Transmembrane helix</keyword>
<accession>A0ABD2N7I1</accession>
<feature type="transmembrane region" description="Helical" evidence="1">
    <location>
        <begin position="99"/>
        <end position="120"/>
    </location>
</feature>
<name>A0ABD2N7I1_9CUCU</name>
<dbReference type="InterPro" id="IPR018490">
    <property type="entry name" value="cNMP-bd_dom_sf"/>
</dbReference>
<proteinExistence type="predicted"/>
<feature type="transmembrane region" description="Helical" evidence="1">
    <location>
        <begin position="242"/>
        <end position="264"/>
    </location>
</feature>
<feature type="transmembrane region" description="Helical" evidence="1">
    <location>
        <begin position="132"/>
        <end position="157"/>
    </location>
</feature>
<dbReference type="InterPro" id="IPR000595">
    <property type="entry name" value="cNMP-bd_dom"/>
</dbReference>
<dbReference type="InterPro" id="IPR051413">
    <property type="entry name" value="K/Na_HCN_channel"/>
</dbReference>
<dbReference type="SUPFAM" id="SSF51206">
    <property type="entry name" value="cAMP-binding domain-like"/>
    <property type="match status" value="1"/>
</dbReference>
<evidence type="ECO:0000313" key="4">
    <source>
        <dbReference type="Proteomes" id="UP001516400"/>
    </source>
</evidence>
<dbReference type="PANTHER" id="PTHR45689">
    <property type="entry name" value="I[[H]] CHANNEL, ISOFORM E"/>
    <property type="match status" value="1"/>
</dbReference>
<keyword evidence="1" id="KW-0472">Membrane</keyword>